<dbReference type="Proteomes" id="UP000257109">
    <property type="component" value="Unassembled WGS sequence"/>
</dbReference>
<protein>
    <submittedName>
        <fullName evidence="2">Uncharacterized protein</fullName>
    </submittedName>
</protein>
<evidence type="ECO:0000313" key="3">
    <source>
        <dbReference type="Proteomes" id="UP000257109"/>
    </source>
</evidence>
<sequence>MPSNVFPLPTYASPPLPCLAWIAPHYMLAGMPPLVTTAATCPPHPRAFQGRSRDLEALGKFSPRPHGGRHYSRLKDTQSVNAKVEALSKERDERPKVVSLHETEGSFKDGNFSEGGRSSWSSIGERYERHERVEKPRREERRERHGRR</sequence>
<feature type="region of interest" description="Disordered" evidence="1">
    <location>
        <begin position="58"/>
        <end position="148"/>
    </location>
</feature>
<reference evidence="2" key="1">
    <citation type="submission" date="2018-05" db="EMBL/GenBank/DDBJ databases">
        <title>Draft genome of Mucuna pruriens seed.</title>
        <authorList>
            <person name="Nnadi N.E."/>
            <person name="Vos R."/>
            <person name="Hasami M.H."/>
            <person name="Devisetty U.K."/>
            <person name="Aguiy J.C."/>
        </authorList>
    </citation>
    <scope>NUCLEOTIDE SEQUENCE [LARGE SCALE GENOMIC DNA]</scope>
    <source>
        <strain evidence="2">JCA_2017</strain>
    </source>
</reference>
<name>A0A371GAS0_MUCPR</name>
<accession>A0A371GAS0</accession>
<feature type="compositionally biased region" description="Basic and acidic residues" evidence="1">
    <location>
        <begin position="86"/>
        <end position="107"/>
    </location>
</feature>
<evidence type="ECO:0000256" key="1">
    <source>
        <dbReference type="SAM" id="MobiDB-lite"/>
    </source>
</evidence>
<feature type="compositionally biased region" description="Basic and acidic residues" evidence="1">
    <location>
        <begin position="125"/>
        <end position="148"/>
    </location>
</feature>
<organism evidence="2 3">
    <name type="scientific">Mucuna pruriens</name>
    <name type="common">Velvet bean</name>
    <name type="synonym">Dolichos pruriens</name>
    <dbReference type="NCBI Taxonomy" id="157652"/>
    <lineage>
        <taxon>Eukaryota</taxon>
        <taxon>Viridiplantae</taxon>
        <taxon>Streptophyta</taxon>
        <taxon>Embryophyta</taxon>
        <taxon>Tracheophyta</taxon>
        <taxon>Spermatophyta</taxon>
        <taxon>Magnoliopsida</taxon>
        <taxon>eudicotyledons</taxon>
        <taxon>Gunneridae</taxon>
        <taxon>Pentapetalae</taxon>
        <taxon>rosids</taxon>
        <taxon>fabids</taxon>
        <taxon>Fabales</taxon>
        <taxon>Fabaceae</taxon>
        <taxon>Papilionoideae</taxon>
        <taxon>50 kb inversion clade</taxon>
        <taxon>NPAAA clade</taxon>
        <taxon>indigoferoid/millettioid clade</taxon>
        <taxon>Phaseoleae</taxon>
        <taxon>Mucuna</taxon>
    </lineage>
</organism>
<proteinExistence type="predicted"/>
<dbReference type="EMBL" id="QJKJ01006166">
    <property type="protein sequence ID" value="RDX87635.1"/>
    <property type="molecule type" value="Genomic_DNA"/>
</dbReference>
<feature type="non-terminal residue" evidence="2">
    <location>
        <position position="148"/>
    </location>
</feature>
<evidence type="ECO:0000313" key="2">
    <source>
        <dbReference type="EMBL" id="RDX87635.1"/>
    </source>
</evidence>
<keyword evidence="3" id="KW-1185">Reference proteome</keyword>
<gene>
    <name evidence="2" type="ORF">CR513_30870</name>
</gene>
<dbReference type="AlphaFoldDB" id="A0A371GAS0"/>
<comment type="caution">
    <text evidence="2">The sequence shown here is derived from an EMBL/GenBank/DDBJ whole genome shotgun (WGS) entry which is preliminary data.</text>
</comment>